<reference evidence="1 2" key="1">
    <citation type="submission" date="2014-06" db="EMBL/GenBank/DDBJ databases">
        <title>Whole Genome Sequences of Three Symbiotic Endozoicomonas Bacteria.</title>
        <authorList>
            <person name="Neave M.J."/>
            <person name="Apprill A."/>
            <person name="Voolstra C.R."/>
        </authorList>
    </citation>
    <scope>NUCLEOTIDE SEQUENCE [LARGE SCALE GENOMIC DNA]</scope>
    <source>
        <strain evidence="1 2">LMG 24815</strain>
    </source>
</reference>
<keyword evidence="2" id="KW-1185">Reference proteome</keyword>
<proteinExistence type="predicted"/>
<accession>A0A081N6Z5</accession>
<dbReference type="Proteomes" id="UP000028006">
    <property type="component" value="Unassembled WGS sequence"/>
</dbReference>
<gene>
    <name evidence="1" type="ORF">GZ77_07280</name>
</gene>
<dbReference type="RefSeq" id="WP_034873988.1">
    <property type="nucleotide sequence ID" value="NZ_JOKG01000002.1"/>
</dbReference>
<comment type="caution">
    <text evidence="1">The sequence shown here is derived from an EMBL/GenBank/DDBJ whole genome shotgun (WGS) entry which is preliminary data.</text>
</comment>
<sequence>MKLSIEAQKELNTMNAMQHEKTGYGIPQANQLVQCPECKEHIEVCDAVLVSGKEYCDGCAEFIQEWLKQFERFIDTDTEYLEFEKVKVGDNVEARAYVRNKTQGDTP</sequence>
<dbReference type="EMBL" id="JOKG01000002">
    <property type="protein sequence ID" value="KEQ14218.1"/>
    <property type="molecule type" value="Genomic_DNA"/>
</dbReference>
<name>A0A081N6Z5_9GAMM</name>
<dbReference type="AlphaFoldDB" id="A0A081N6Z5"/>
<evidence type="ECO:0000313" key="1">
    <source>
        <dbReference type="EMBL" id="KEQ14218.1"/>
    </source>
</evidence>
<protein>
    <submittedName>
        <fullName evidence="1">Uncharacterized protein</fullName>
    </submittedName>
</protein>
<evidence type="ECO:0000313" key="2">
    <source>
        <dbReference type="Proteomes" id="UP000028006"/>
    </source>
</evidence>
<organism evidence="1 2">
    <name type="scientific">Endozoicomonas montiporae</name>
    <dbReference type="NCBI Taxonomy" id="1027273"/>
    <lineage>
        <taxon>Bacteria</taxon>
        <taxon>Pseudomonadati</taxon>
        <taxon>Pseudomonadota</taxon>
        <taxon>Gammaproteobacteria</taxon>
        <taxon>Oceanospirillales</taxon>
        <taxon>Endozoicomonadaceae</taxon>
        <taxon>Endozoicomonas</taxon>
    </lineage>
</organism>